<dbReference type="PANTHER" id="PTHR35368">
    <property type="entry name" value="HYDROPEROXIDE REDUCTASE"/>
    <property type="match status" value="1"/>
</dbReference>
<dbReference type="Pfam" id="PF02566">
    <property type="entry name" value="OsmC"/>
    <property type="match status" value="1"/>
</dbReference>
<protein>
    <submittedName>
        <fullName evidence="1">OsmC family protein</fullName>
    </submittedName>
</protein>
<proteinExistence type="predicted"/>
<sequence>MTQAHIRQSIEGVAKYFGEHPEKARSTDRAATAVVEQGLRCKVSGPRGETLVSDMPKGIGGEASAPTPGWHLRAALAACDATVIAMRAAQLGIALSTLEVTVDSESDDRGILGLGEGVPPGPLSMRIRVRIAADDTPAEQLREIVAGASGIHPWAMPFAGRCPRMSRSTSPDAERLLRWAHRQSRALLVWTSPLSLDRISPHGFTASVSRLRSLRQLRRHLHAGGRGLDAGEGACGRDGGGGAGEGLGACGFAGRQGPVEDGHAWDDELLIQHETGGWITVTLNISASQEFVDPFLTMFGESEV</sequence>
<organism evidence="1 2">
    <name type="scientific">Piscinibacter aquaticus</name>
    <dbReference type="NCBI Taxonomy" id="392597"/>
    <lineage>
        <taxon>Bacteria</taxon>
        <taxon>Pseudomonadati</taxon>
        <taxon>Pseudomonadota</taxon>
        <taxon>Betaproteobacteria</taxon>
        <taxon>Burkholderiales</taxon>
        <taxon>Sphaerotilaceae</taxon>
        <taxon>Piscinibacter</taxon>
    </lineage>
</organism>
<dbReference type="SUPFAM" id="SSF82784">
    <property type="entry name" value="OsmC-like"/>
    <property type="match status" value="1"/>
</dbReference>
<dbReference type="InterPro" id="IPR052924">
    <property type="entry name" value="OsmC/Ohr_hydroprdx_reductase"/>
</dbReference>
<evidence type="ECO:0000313" key="1">
    <source>
        <dbReference type="EMBL" id="TXC62057.1"/>
    </source>
</evidence>
<accession>A0A5C6TMU4</accession>
<dbReference type="Proteomes" id="UP000321832">
    <property type="component" value="Unassembled WGS sequence"/>
</dbReference>
<dbReference type="Gene3D" id="3.30.300.20">
    <property type="match status" value="1"/>
</dbReference>
<keyword evidence="2" id="KW-1185">Reference proteome</keyword>
<reference evidence="1 2" key="1">
    <citation type="submission" date="2019-08" db="EMBL/GenBank/DDBJ databases">
        <authorList>
            <person name="Khan S.A."/>
            <person name="Jeon C.O."/>
            <person name="Jeong S.E."/>
        </authorList>
    </citation>
    <scope>NUCLEOTIDE SEQUENCE [LARGE SCALE GENOMIC DNA]</scope>
    <source>
        <strain evidence="2">IMCC1728</strain>
    </source>
</reference>
<dbReference type="AlphaFoldDB" id="A0A5C6TMU4"/>
<dbReference type="EMBL" id="VOPW01000003">
    <property type="protein sequence ID" value="TXC62057.1"/>
    <property type="molecule type" value="Genomic_DNA"/>
</dbReference>
<evidence type="ECO:0000313" key="2">
    <source>
        <dbReference type="Proteomes" id="UP000321832"/>
    </source>
</evidence>
<dbReference type="PANTHER" id="PTHR35368:SF1">
    <property type="entry name" value="HYDROPEROXIDE REDUCTASE"/>
    <property type="match status" value="1"/>
</dbReference>
<comment type="caution">
    <text evidence="1">The sequence shown here is derived from an EMBL/GenBank/DDBJ whole genome shotgun (WGS) entry which is preliminary data.</text>
</comment>
<name>A0A5C6TMU4_9BURK</name>
<gene>
    <name evidence="1" type="ORF">FSC37_22985</name>
</gene>
<dbReference type="InterPro" id="IPR036102">
    <property type="entry name" value="OsmC/Ohrsf"/>
</dbReference>
<dbReference type="InterPro" id="IPR015946">
    <property type="entry name" value="KH_dom-like_a/b"/>
</dbReference>
<dbReference type="InterPro" id="IPR003718">
    <property type="entry name" value="OsmC/Ohr_fam"/>
</dbReference>